<evidence type="ECO:0000259" key="2">
    <source>
        <dbReference type="Pfam" id="PF13464"/>
    </source>
</evidence>
<dbReference type="PANTHER" id="PTHR34475:SF1">
    <property type="entry name" value="CYTOSKELETON PROTEIN RODZ"/>
    <property type="match status" value="1"/>
</dbReference>
<keyword evidence="1" id="KW-0472">Membrane</keyword>
<dbReference type="InterPro" id="IPR010982">
    <property type="entry name" value="Lambda_DNA-bd_dom_sf"/>
</dbReference>
<name>A0A845B1A3_9SPHN</name>
<dbReference type="OrthoDB" id="9790252at2"/>
<gene>
    <name evidence="3" type="ORF">GRI65_11385</name>
</gene>
<dbReference type="InterPro" id="IPR050400">
    <property type="entry name" value="Bact_Cytoskel_RodZ"/>
</dbReference>
<dbReference type="CDD" id="cd00093">
    <property type="entry name" value="HTH_XRE"/>
    <property type="match status" value="1"/>
</dbReference>
<organism evidence="3 4">
    <name type="scientific">Allopontixanthobacter sediminis</name>
    <dbReference type="NCBI Taxonomy" id="1689985"/>
    <lineage>
        <taxon>Bacteria</taxon>
        <taxon>Pseudomonadati</taxon>
        <taxon>Pseudomonadota</taxon>
        <taxon>Alphaproteobacteria</taxon>
        <taxon>Sphingomonadales</taxon>
        <taxon>Erythrobacteraceae</taxon>
        <taxon>Allopontixanthobacter</taxon>
    </lineage>
</organism>
<evidence type="ECO:0000313" key="4">
    <source>
        <dbReference type="Proteomes" id="UP000431922"/>
    </source>
</evidence>
<dbReference type="InterPro" id="IPR001387">
    <property type="entry name" value="Cro/C1-type_HTH"/>
</dbReference>
<dbReference type="InterPro" id="IPR025194">
    <property type="entry name" value="RodZ-like_C"/>
</dbReference>
<evidence type="ECO:0000313" key="3">
    <source>
        <dbReference type="EMBL" id="MXP45051.1"/>
    </source>
</evidence>
<accession>A0A845B1A3</accession>
<comment type="caution">
    <text evidence="3">The sequence shown here is derived from an EMBL/GenBank/DDBJ whole genome shotgun (WGS) entry which is preliminary data.</text>
</comment>
<protein>
    <submittedName>
        <fullName evidence="3">DUF4115 domain-containing protein</fullName>
    </submittedName>
</protein>
<evidence type="ECO:0000256" key="1">
    <source>
        <dbReference type="SAM" id="Phobius"/>
    </source>
</evidence>
<dbReference type="GO" id="GO:0003677">
    <property type="term" value="F:DNA binding"/>
    <property type="evidence" value="ECO:0007669"/>
    <property type="project" value="InterPro"/>
</dbReference>
<dbReference type="Gene3D" id="1.10.260.40">
    <property type="entry name" value="lambda repressor-like DNA-binding domains"/>
    <property type="match status" value="1"/>
</dbReference>
<dbReference type="AlphaFoldDB" id="A0A845B1A3"/>
<keyword evidence="1" id="KW-1133">Transmembrane helix</keyword>
<feature type="transmembrane region" description="Helical" evidence="1">
    <location>
        <begin position="116"/>
        <end position="135"/>
    </location>
</feature>
<proteinExistence type="predicted"/>
<sequence>MADEENTDDGTLPLDTAGVLLRRAREDAKLSIEQVSAETRITQRHLRLIEAGDFDGLPGRTYAIGFSRSYAKAVGLDDRKIATLVRAELAESGYDDRGNADGFEPGDPARIPTRGLAWLSALAAILLIAGGLAYFRDYFFPASGPGPLVAEAPVSEPTASQVAGAAVPDSTPGGGEVIFTALEDGIWVKFYDAQGNRLMEKQMALDESFTVPPDAEGPQIWTARPDALAITVGGQAVPKLAEELQTLRDVPVSAEALLARADPAAQSPQSPEPLTDT</sequence>
<reference evidence="3 4" key="1">
    <citation type="submission" date="2019-12" db="EMBL/GenBank/DDBJ databases">
        <title>Genomic-based taxomic classification of the family Erythrobacteraceae.</title>
        <authorList>
            <person name="Xu L."/>
        </authorList>
    </citation>
    <scope>NUCLEOTIDE SEQUENCE [LARGE SCALE GENOMIC DNA]</scope>
    <source>
        <strain evidence="3 4">KCTC 42453</strain>
    </source>
</reference>
<dbReference type="Pfam" id="PF13413">
    <property type="entry name" value="HTH_25"/>
    <property type="match status" value="1"/>
</dbReference>
<dbReference type="RefSeq" id="WP_160756690.1">
    <property type="nucleotide sequence ID" value="NZ_WTYL01000003.1"/>
</dbReference>
<keyword evidence="4" id="KW-1185">Reference proteome</keyword>
<dbReference type="EMBL" id="WTYL01000003">
    <property type="protein sequence ID" value="MXP45051.1"/>
    <property type="molecule type" value="Genomic_DNA"/>
</dbReference>
<dbReference type="PANTHER" id="PTHR34475">
    <property type="match status" value="1"/>
</dbReference>
<keyword evidence="1" id="KW-0812">Transmembrane</keyword>
<feature type="domain" description="Cytoskeleton protein RodZ-like C-terminal" evidence="2">
    <location>
        <begin position="185"/>
        <end position="241"/>
    </location>
</feature>
<dbReference type="Pfam" id="PF13464">
    <property type="entry name" value="RodZ_C"/>
    <property type="match status" value="1"/>
</dbReference>
<dbReference type="Proteomes" id="UP000431922">
    <property type="component" value="Unassembled WGS sequence"/>
</dbReference>